<evidence type="ECO:0000256" key="9">
    <source>
        <dbReference type="ARBA" id="ARBA00023098"/>
    </source>
</evidence>
<dbReference type="GO" id="GO:0016126">
    <property type="term" value="P:sterol biosynthetic process"/>
    <property type="evidence" value="ECO:0007669"/>
    <property type="project" value="UniProtKB-KW"/>
</dbReference>
<dbReference type="Pfam" id="PF03694">
    <property type="entry name" value="Erg28"/>
    <property type="match status" value="1"/>
</dbReference>
<keyword evidence="7 13" id="KW-1133">Transmembrane helix</keyword>
<evidence type="ECO:0000256" key="12">
    <source>
        <dbReference type="ARBA" id="ARBA00023221"/>
    </source>
</evidence>
<dbReference type="PANTHER" id="PTHR15451:SF19">
    <property type="entry name" value="ERGOSTEROL BIOSYNTHETIC PROTEIN 28 HOMOLOG"/>
    <property type="match status" value="1"/>
</dbReference>
<feature type="transmembrane region" description="Helical" evidence="13">
    <location>
        <begin position="83"/>
        <end position="100"/>
    </location>
</feature>
<comment type="subcellular location">
    <subcellularLocation>
        <location evidence="1">Endoplasmic reticulum membrane</location>
        <topology evidence="1">Multi-pass membrane protein</topology>
    </subcellularLocation>
</comment>
<evidence type="ECO:0000256" key="2">
    <source>
        <dbReference type="ARBA" id="ARBA00005377"/>
    </source>
</evidence>
<evidence type="ECO:0000256" key="1">
    <source>
        <dbReference type="ARBA" id="ARBA00004477"/>
    </source>
</evidence>
<accession>A0AAW2I1P9</accession>
<feature type="transmembrane region" description="Helical" evidence="13">
    <location>
        <begin position="112"/>
        <end position="131"/>
    </location>
</feature>
<evidence type="ECO:0000313" key="14">
    <source>
        <dbReference type="EMBL" id="KAL0276267.1"/>
    </source>
</evidence>
<name>A0AAW2I1P9_9NEOP</name>
<comment type="similarity">
    <text evidence="2">Belongs to the ERG28 family.</text>
</comment>
<evidence type="ECO:0000256" key="6">
    <source>
        <dbReference type="ARBA" id="ARBA00022955"/>
    </source>
</evidence>
<dbReference type="GO" id="GO:0005789">
    <property type="term" value="C:endoplasmic reticulum membrane"/>
    <property type="evidence" value="ECO:0007669"/>
    <property type="project" value="UniProtKB-SubCell"/>
</dbReference>
<keyword evidence="5" id="KW-0256">Endoplasmic reticulum</keyword>
<dbReference type="EMBL" id="JARGDH010000002">
    <property type="protein sequence ID" value="KAL0276267.1"/>
    <property type="molecule type" value="Genomic_DNA"/>
</dbReference>
<keyword evidence="6" id="KW-0752">Steroid biosynthesis</keyword>
<keyword evidence="11" id="KW-1207">Sterol metabolism</keyword>
<keyword evidence="9" id="KW-0443">Lipid metabolism</keyword>
<keyword evidence="4 13" id="KW-0812">Transmembrane</keyword>
<evidence type="ECO:0000256" key="11">
    <source>
        <dbReference type="ARBA" id="ARBA00023166"/>
    </source>
</evidence>
<sequence>MDQKLMYAFRGWIGFVAFMDIGTAIRCFIEKRSFLGDHTYSNAVTFQYNEEDDPTLPRILGYYSILKAMALTHCTLYIHYRPVVSLGICSLVLAIFMYFSEALYFHSTTLNFYIVFPCVLNALTLIGLVCLPKRIWEPQVVCEDENVELLRQANQIRRKRHKKDT</sequence>
<dbReference type="AlphaFoldDB" id="A0AAW2I1P9"/>
<dbReference type="InterPro" id="IPR005352">
    <property type="entry name" value="Erg28"/>
</dbReference>
<dbReference type="PANTHER" id="PTHR15451">
    <property type="entry name" value="ERGOSTEROL BIOSYNTHETIC PROTEIN 28-RELATED"/>
    <property type="match status" value="1"/>
</dbReference>
<organism evidence="14">
    <name type="scientific">Menopon gallinae</name>
    <name type="common">poultry shaft louse</name>
    <dbReference type="NCBI Taxonomy" id="328185"/>
    <lineage>
        <taxon>Eukaryota</taxon>
        <taxon>Metazoa</taxon>
        <taxon>Ecdysozoa</taxon>
        <taxon>Arthropoda</taxon>
        <taxon>Hexapoda</taxon>
        <taxon>Insecta</taxon>
        <taxon>Pterygota</taxon>
        <taxon>Neoptera</taxon>
        <taxon>Paraneoptera</taxon>
        <taxon>Psocodea</taxon>
        <taxon>Troctomorpha</taxon>
        <taxon>Phthiraptera</taxon>
        <taxon>Amblycera</taxon>
        <taxon>Menoponidae</taxon>
        <taxon>Menopon</taxon>
    </lineage>
</organism>
<keyword evidence="10 13" id="KW-0472">Membrane</keyword>
<keyword evidence="3" id="KW-0444">Lipid biosynthesis</keyword>
<evidence type="ECO:0000256" key="4">
    <source>
        <dbReference type="ARBA" id="ARBA00022692"/>
    </source>
</evidence>
<gene>
    <name evidence="14" type="ORF">PYX00_003871</name>
</gene>
<keyword evidence="12" id="KW-0753">Steroid metabolism</keyword>
<evidence type="ECO:0000256" key="13">
    <source>
        <dbReference type="SAM" id="Phobius"/>
    </source>
</evidence>
<evidence type="ECO:0000256" key="3">
    <source>
        <dbReference type="ARBA" id="ARBA00022516"/>
    </source>
</evidence>
<evidence type="ECO:0000256" key="8">
    <source>
        <dbReference type="ARBA" id="ARBA00023011"/>
    </source>
</evidence>
<protein>
    <submittedName>
        <fullName evidence="14">Uncharacterized protein</fullName>
    </submittedName>
</protein>
<evidence type="ECO:0000256" key="10">
    <source>
        <dbReference type="ARBA" id="ARBA00023136"/>
    </source>
</evidence>
<evidence type="ECO:0000256" key="5">
    <source>
        <dbReference type="ARBA" id="ARBA00022824"/>
    </source>
</evidence>
<evidence type="ECO:0000256" key="7">
    <source>
        <dbReference type="ARBA" id="ARBA00022989"/>
    </source>
</evidence>
<comment type="caution">
    <text evidence="14">The sequence shown here is derived from an EMBL/GenBank/DDBJ whole genome shotgun (WGS) entry which is preliminary data.</text>
</comment>
<proteinExistence type="inferred from homology"/>
<dbReference type="GO" id="GO:0030674">
    <property type="term" value="F:protein-macromolecule adaptor activity"/>
    <property type="evidence" value="ECO:0007669"/>
    <property type="project" value="TreeGrafter"/>
</dbReference>
<keyword evidence="8" id="KW-0756">Sterol biosynthesis</keyword>
<reference evidence="14" key="1">
    <citation type="journal article" date="2024" name="Gigascience">
        <title>Chromosome-level genome of the poultry shaft louse Menopon gallinae provides insight into the host-switching and adaptive evolution of parasitic lice.</title>
        <authorList>
            <person name="Xu Y."/>
            <person name="Ma L."/>
            <person name="Liu S."/>
            <person name="Liang Y."/>
            <person name="Liu Q."/>
            <person name="He Z."/>
            <person name="Tian L."/>
            <person name="Duan Y."/>
            <person name="Cai W."/>
            <person name="Li H."/>
            <person name="Song F."/>
        </authorList>
    </citation>
    <scope>NUCLEOTIDE SEQUENCE</scope>
    <source>
        <strain evidence="14">Cailab_2023a</strain>
    </source>
</reference>